<dbReference type="InterPro" id="IPR001902">
    <property type="entry name" value="SLC26A/SulP_fam"/>
</dbReference>
<evidence type="ECO:0000256" key="3">
    <source>
        <dbReference type="ARBA" id="ARBA00022989"/>
    </source>
</evidence>
<feature type="transmembrane region" description="Helical" evidence="5">
    <location>
        <begin position="137"/>
        <end position="164"/>
    </location>
</feature>
<protein>
    <submittedName>
        <fullName evidence="8">STAS domain-containing protein</fullName>
    </submittedName>
</protein>
<evidence type="ECO:0000313" key="8">
    <source>
        <dbReference type="WBParaSite" id="PgR082_g005_t01"/>
    </source>
</evidence>
<dbReference type="Proteomes" id="UP000887569">
    <property type="component" value="Unplaced"/>
</dbReference>
<proteinExistence type="predicted"/>
<dbReference type="Pfam" id="PF01740">
    <property type="entry name" value="STAS"/>
    <property type="match status" value="1"/>
</dbReference>
<evidence type="ECO:0000259" key="6">
    <source>
        <dbReference type="PROSITE" id="PS50801"/>
    </source>
</evidence>
<dbReference type="NCBIfam" id="TIGR00815">
    <property type="entry name" value="sulP"/>
    <property type="match status" value="1"/>
</dbReference>
<dbReference type="InterPro" id="IPR011547">
    <property type="entry name" value="SLC26A/SulP_dom"/>
</dbReference>
<evidence type="ECO:0000256" key="2">
    <source>
        <dbReference type="ARBA" id="ARBA00022692"/>
    </source>
</evidence>
<dbReference type="AlphaFoldDB" id="A0A915C4C5"/>
<feature type="transmembrane region" description="Helical" evidence="5">
    <location>
        <begin position="329"/>
        <end position="346"/>
    </location>
</feature>
<dbReference type="PROSITE" id="PS50801">
    <property type="entry name" value="STAS"/>
    <property type="match status" value="1"/>
</dbReference>
<comment type="subcellular location">
    <subcellularLocation>
        <location evidence="1">Membrane</location>
        <topology evidence="1">Multi-pass membrane protein</topology>
    </subcellularLocation>
</comment>
<reference evidence="8" key="1">
    <citation type="submission" date="2022-11" db="UniProtKB">
        <authorList>
            <consortium name="WormBaseParasite"/>
        </authorList>
    </citation>
    <scope>IDENTIFICATION</scope>
</reference>
<dbReference type="PANTHER" id="PTHR11814">
    <property type="entry name" value="SULFATE TRANSPORTER"/>
    <property type="match status" value="1"/>
</dbReference>
<keyword evidence="4 5" id="KW-0472">Membrane</keyword>
<dbReference type="GO" id="GO:0016020">
    <property type="term" value="C:membrane"/>
    <property type="evidence" value="ECO:0007669"/>
    <property type="project" value="UniProtKB-SubCell"/>
</dbReference>
<evidence type="ECO:0000256" key="1">
    <source>
        <dbReference type="ARBA" id="ARBA00004141"/>
    </source>
</evidence>
<dbReference type="SUPFAM" id="SSF52091">
    <property type="entry name" value="SpoIIaa-like"/>
    <property type="match status" value="1"/>
</dbReference>
<evidence type="ECO:0000256" key="5">
    <source>
        <dbReference type="SAM" id="Phobius"/>
    </source>
</evidence>
<keyword evidence="7" id="KW-1185">Reference proteome</keyword>
<organism evidence="7 8">
    <name type="scientific">Parascaris univalens</name>
    <name type="common">Nematode worm</name>
    <dbReference type="NCBI Taxonomy" id="6257"/>
    <lineage>
        <taxon>Eukaryota</taxon>
        <taxon>Metazoa</taxon>
        <taxon>Ecdysozoa</taxon>
        <taxon>Nematoda</taxon>
        <taxon>Chromadorea</taxon>
        <taxon>Rhabditida</taxon>
        <taxon>Spirurina</taxon>
        <taxon>Ascaridomorpha</taxon>
        <taxon>Ascaridoidea</taxon>
        <taxon>Ascarididae</taxon>
        <taxon>Parascaris</taxon>
    </lineage>
</organism>
<dbReference type="CDD" id="cd07042">
    <property type="entry name" value="STAS_SulP_like_sulfate_transporter"/>
    <property type="match status" value="1"/>
</dbReference>
<dbReference type="GO" id="GO:0055085">
    <property type="term" value="P:transmembrane transport"/>
    <property type="evidence" value="ECO:0007669"/>
    <property type="project" value="InterPro"/>
</dbReference>
<sequence length="792" mass="87323">YTLCDVRCGWGLIRCSVSCLYASMARIRPTQVESSSSTEGRRNMSGCLVRGRGAMNQQEFDAEYGYHQETTSQIYLCSKKAVRKCFDPCTSGRKFLQAIIGFVPILGWLPKYNFKGHLVRDIIGGFTTGVMHVPQGIAYSVLSGVAPVYGLYSSFFPALFYMIFGTSRHTSIGSFAVVALMSGIANERILTKYVDSSNSTMSPTEITTLTPIEVASTLTFALGMIQFATGLLRLEFLTAYFSDQLVAGFATGSACHVFTAQLDDIIGVNVPKVSGPGYIFRRIYDIIVRIPRANLCTVITSALGIIFLYVGKDWISPFVNKRLPVKIPIPYELILVILSAAFSYLFRLNERYGMNIVGEIPAGMPEPQLPNITILPDCLIGAAGIAAVTIAVHISMAKMLAKKMKYEIDAGQELYALGLSAMLGGLFPIYPVSTALGRTMVNVEGGTKTQLSSLFSCLLLLTIILWLGPLLKTLPMCILAAIIIMALRSMFRKLADLKRLWPASKIDFLIWLVAFATTVAIDVMEGLAISIVFALLTIIFRSQWPKSQSLASIPNTNDFKDPRRYTAALPNPNICIFRFDSPLLFTNVGRFKYMINKTIGVWNVEADSSRQKLLKEKTLADSNFASDIKDVEEEQNDASHCKNCLIIDCSCTAFVDYMGFNALKEVANDAKSHGIVVLFAAATTNVRESLKVSGFFSVVSKKYFFPTLNDAYLFATSTSSPMIRKMDDASGNVAKSEYGEFIHIQIGDQDSRNPDTVDRPSNNCQNNMEEDMMVIDYNNSGLATYIAVYGIF</sequence>
<feature type="transmembrane region" description="Helical" evidence="5">
    <location>
        <begin position="503"/>
        <end position="521"/>
    </location>
</feature>
<keyword evidence="2 5" id="KW-0812">Transmembrane</keyword>
<dbReference type="Pfam" id="PF00916">
    <property type="entry name" value="Sulfate_transp"/>
    <property type="match status" value="1"/>
</dbReference>
<dbReference type="WBParaSite" id="PgR082_g005_t01">
    <property type="protein sequence ID" value="PgR082_g005_t01"/>
    <property type="gene ID" value="PgR082_g005"/>
</dbReference>
<feature type="transmembrane region" description="Helical" evidence="5">
    <location>
        <begin position="473"/>
        <end position="491"/>
    </location>
</feature>
<accession>A0A915C4C5</accession>
<evidence type="ECO:0000256" key="4">
    <source>
        <dbReference type="ARBA" id="ARBA00023136"/>
    </source>
</evidence>
<feature type="transmembrane region" description="Helical" evidence="5">
    <location>
        <begin position="290"/>
        <end position="309"/>
    </location>
</feature>
<feature type="transmembrane region" description="Helical" evidence="5">
    <location>
        <begin position="374"/>
        <end position="394"/>
    </location>
</feature>
<evidence type="ECO:0000313" key="7">
    <source>
        <dbReference type="Proteomes" id="UP000887569"/>
    </source>
</evidence>
<feature type="domain" description="STAS" evidence="6">
    <location>
        <begin position="564"/>
        <end position="715"/>
    </location>
</feature>
<dbReference type="InterPro" id="IPR036513">
    <property type="entry name" value="STAS_dom_sf"/>
</dbReference>
<dbReference type="InterPro" id="IPR002645">
    <property type="entry name" value="STAS_dom"/>
</dbReference>
<keyword evidence="3 5" id="KW-1133">Transmembrane helix</keyword>
<name>A0A915C4C5_PARUN</name>
<feature type="transmembrane region" description="Helical" evidence="5">
    <location>
        <begin position="414"/>
        <end position="437"/>
    </location>
</feature>
<dbReference type="Gene3D" id="3.30.750.24">
    <property type="entry name" value="STAS domain"/>
    <property type="match status" value="1"/>
</dbReference>